<evidence type="ECO:0000313" key="2">
    <source>
        <dbReference type="Proteomes" id="UP000830116"/>
    </source>
</evidence>
<organism evidence="1 2">
    <name type="scientific">Bdellovibrio reynosensis</name>
    <dbReference type="NCBI Taxonomy" id="2835041"/>
    <lineage>
        <taxon>Bacteria</taxon>
        <taxon>Pseudomonadati</taxon>
        <taxon>Bdellovibrionota</taxon>
        <taxon>Bdellovibrionia</taxon>
        <taxon>Bdellovibrionales</taxon>
        <taxon>Pseudobdellovibrionaceae</taxon>
        <taxon>Bdellovibrio</taxon>
    </lineage>
</organism>
<reference evidence="1" key="1">
    <citation type="submission" date="2022-03" db="EMBL/GenBank/DDBJ databases">
        <title>Genome Identification and Characterization of new species Bdellovibrio reynosense LBG001 sp. nov. from a Mexico soil sample.</title>
        <authorList>
            <person name="Camilli A."/>
            <person name="Ajao Y."/>
            <person name="Guo X."/>
        </authorList>
    </citation>
    <scope>NUCLEOTIDE SEQUENCE</scope>
    <source>
        <strain evidence="1">LBG001</strain>
    </source>
</reference>
<proteinExistence type="predicted"/>
<dbReference type="Proteomes" id="UP000830116">
    <property type="component" value="Chromosome"/>
</dbReference>
<accession>A0ABY4CBA8</accession>
<dbReference type="EMBL" id="CP093442">
    <property type="protein sequence ID" value="UOF02225.1"/>
    <property type="molecule type" value="Genomic_DNA"/>
</dbReference>
<keyword evidence="2" id="KW-1185">Reference proteome</keyword>
<protein>
    <recommendedName>
        <fullName evidence="3">DUF1735 domain-containing protein</fullName>
    </recommendedName>
</protein>
<evidence type="ECO:0000313" key="1">
    <source>
        <dbReference type="EMBL" id="UOF02225.1"/>
    </source>
</evidence>
<name>A0ABY4CBA8_9BACT</name>
<sequence length="345" mass="35692">MNFSKASLALLVALTTANCEYSLKRYASEEEAPAGDFILDVDDLVIEDATKAGVSSNEFQLLTNGTTNLGCTEGADGQPTTGFGTVNNSVSLNSFAVYMGETFSFPFTIKPTAVVLRVKRTGNPSANAIVELTDLAAGAPDESDVVATSSTIAMSGFATGSGSDQTFTFATAPTLNASTSYAVVLRGVNGSGTVDGSNTINWRLGNDTSDCSDFDVLQNSSNTGSTWANDATGAVPYFHFVVPAFQATGAGYWIVDGGSSTSWDMASFDIDENPNGDKPGTITYDIGVGADSSTPSYSQTGLSLAQVKALTGLTGRYLYVRVVLNSAYTNMSSSGIGNGAVSEAD</sequence>
<gene>
    <name evidence="1" type="ORF">MNR06_04585</name>
</gene>
<dbReference type="RefSeq" id="WP_243539184.1">
    <property type="nucleotide sequence ID" value="NZ_CP093442.1"/>
</dbReference>
<evidence type="ECO:0008006" key="3">
    <source>
        <dbReference type="Google" id="ProtNLM"/>
    </source>
</evidence>